<dbReference type="SUPFAM" id="SSF55469">
    <property type="entry name" value="FMN-dependent nitroreductase-like"/>
    <property type="match status" value="1"/>
</dbReference>
<dbReference type="Proteomes" id="UP001171751">
    <property type="component" value="Unassembled WGS sequence"/>
</dbReference>
<proteinExistence type="predicted"/>
<sequence length="230" mass="26044">MSKYTDLQAKRRSTYVIGKNTDLTQEEISQAIREAAKNVPTSFNSQTSRLVVVFDDANERVWKEIHNVQKDVLDEATWGMMGPVIEGAGQGVGTILFFEDRDAVKENIPAAESQQNLYKQDNSSNQQYAAWLTLAELGLGGTLQHFNIGYEQGFDKVFRDLLDLPESYEMVAQMPFGSIEQEYEPKDYIDSHVQVQVPDLHVNQDVKQETHPAAGEEKTSFFQKLKSIFS</sequence>
<dbReference type="Gene3D" id="3.40.109.10">
    <property type="entry name" value="NADH Oxidase"/>
    <property type="match status" value="1"/>
</dbReference>
<evidence type="ECO:0000259" key="1">
    <source>
        <dbReference type="Pfam" id="PF00881"/>
    </source>
</evidence>
<dbReference type="InterPro" id="IPR029479">
    <property type="entry name" value="Nitroreductase"/>
</dbReference>
<dbReference type="EMBL" id="JAUNQW010000016">
    <property type="protein sequence ID" value="MDO5457589.1"/>
    <property type="molecule type" value="Genomic_DNA"/>
</dbReference>
<dbReference type="AlphaFoldDB" id="A0AA43ZS86"/>
<keyword evidence="3" id="KW-1185">Reference proteome</keyword>
<dbReference type="InterPro" id="IPR033877">
    <property type="entry name" value="Frm2/Hbn1"/>
</dbReference>
<dbReference type="GO" id="GO:0034599">
    <property type="term" value="P:cellular response to oxidative stress"/>
    <property type="evidence" value="ECO:0007669"/>
    <property type="project" value="InterPro"/>
</dbReference>
<dbReference type="PANTHER" id="PTHR43035">
    <property type="entry name" value="FATTY ACID REPRESSION MUTANT PROTEIN 2-RELATED"/>
    <property type="match status" value="1"/>
</dbReference>
<reference evidence="2" key="1">
    <citation type="submission" date="2023-07" db="EMBL/GenBank/DDBJ databases">
        <title>Between Cages and Wild: Unraveling the Impact of Captivity on Animal Microbiomes and Antimicrobial Resistance.</title>
        <authorList>
            <person name="Schmartz G.P."/>
            <person name="Rehner J."/>
            <person name="Schuff M.J."/>
            <person name="Becker S.L."/>
            <person name="Kravczyk M."/>
            <person name="Gurevich A."/>
            <person name="Francke R."/>
            <person name="Mueller R."/>
            <person name="Keller V."/>
            <person name="Keller A."/>
        </authorList>
    </citation>
    <scope>NUCLEOTIDE SEQUENCE</scope>
    <source>
        <strain evidence="2">S39M_St_73</strain>
    </source>
</reference>
<evidence type="ECO:0000313" key="3">
    <source>
        <dbReference type="Proteomes" id="UP001171751"/>
    </source>
</evidence>
<accession>A0AA43ZS86</accession>
<organism evidence="2 3">
    <name type="scientific">Atopococcus tabaci</name>
    <dbReference type="NCBI Taxonomy" id="269774"/>
    <lineage>
        <taxon>Bacteria</taxon>
        <taxon>Bacillati</taxon>
        <taxon>Bacillota</taxon>
        <taxon>Bacilli</taxon>
        <taxon>Lactobacillales</taxon>
        <taxon>Carnobacteriaceae</taxon>
        <taxon>Atopococcus</taxon>
    </lineage>
</organism>
<comment type="caution">
    <text evidence="2">The sequence shown here is derived from an EMBL/GenBank/DDBJ whole genome shotgun (WGS) entry which is preliminary data.</text>
</comment>
<dbReference type="InterPro" id="IPR000415">
    <property type="entry name" value="Nitroreductase-like"/>
</dbReference>
<evidence type="ECO:0000313" key="2">
    <source>
        <dbReference type="EMBL" id="MDO5457589.1"/>
    </source>
</evidence>
<dbReference type="Pfam" id="PF00881">
    <property type="entry name" value="Nitroreductase"/>
    <property type="match status" value="1"/>
</dbReference>
<gene>
    <name evidence="2" type="ORF">Q4F26_04510</name>
</gene>
<dbReference type="GO" id="GO:0016491">
    <property type="term" value="F:oxidoreductase activity"/>
    <property type="evidence" value="ECO:0007669"/>
    <property type="project" value="InterPro"/>
</dbReference>
<protein>
    <submittedName>
        <fullName evidence="2">Nitroreductase family protein</fullName>
    </submittedName>
</protein>
<dbReference type="PANTHER" id="PTHR43035:SF1">
    <property type="entry name" value="FATTY ACID REPRESSION MUTANT PROTEIN 2-RELATED"/>
    <property type="match status" value="1"/>
</dbReference>
<name>A0AA43ZS86_9LACT</name>
<feature type="domain" description="Nitroreductase" evidence="1">
    <location>
        <begin position="10"/>
        <end position="177"/>
    </location>
</feature>